<dbReference type="EMBL" id="LBVR01000014">
    <property type="protein sequence ID" value="KKQ91350.1"/>
    <property type="molecule type" value="Genomic_DNA"/>
</dbReference>
<evidence type="ECO:0000313" key="2">
    <source>
        <dbReference type="EMBL" id="KKQ91350.1"/>
    </source>
</evidence>
<sequence length="81" mass="8888">MELSKLQTIALVVLTTILTDKFLIDHNQPLPPSTNITPPPSELITPTPLNANSQTEIILRELINLRKDMASSLNNPNTSAN</sequence>
<organism evidence="2 3">
    <name type="scientific">Candidatus Shapirobacteria bacterium GW2011_GWE1_38_92</name>
    <dbReference type="NCBI Taxonomy" id="1618489"/>
    <lineage>
        <taxon>Bacteria</taxon>
        <taxon>Candidatus Shapironibacteriota</taxon>
    </lineage>
</organism>
<evidence type="ECO:0000256" key="1">
    <source>
        <dbReference type="SAM" id="MobiDB-lite"/>
    </source>
</evidence>
<comment type="caution">
    <text evidence="2">The sequence shown here is derived from an EMBL/GenBank/DDBJ whole genome shotgun (WGS) entry which is preliminary data.</text>
</comment>
<accession>A0A0G0LTP1</accession>
<feature type="region of interest" description="Disordered" evidence="1">
    <location>
        <begin position="29"/>
        <end position="48"/>
    </location>
</feature>
<name>A0A0G0LTP1_9BACT</name>
<reference evidence="2 3" key="1">
    <citation type="journal article" date="2015" name="Nature">
        <title>rRNA introns, odd ribosomes, and small enigmatic genomes across a large radiation of phyla.</title>
        <authorList>
            <person name="Brown C.T."/>
            <person name="Hug L.A."/>
            <person name="Thomas B.C."/>
            <person name="Sharon I."/>
            <person name="Castelle C.J."/>
            <person name="Singh A."/>
            <person name="Wilkins M.J."/>
            <person name="Williams K.H."/>
            <person name="Banfield J.F."/>
        </authorList>
    </citation>
    <scope>NUCLEOTIDE SEQUENCE [LARGE SCALE GENOMIC DNA]</scope>
</reference>
<feature type="compositionally biased region" description="Pro residues" evidence="1">
    <location>
        <begin position="29"/>
        <end position="41"/>
    </location>
</feature>
<evidence type="ECO:0000313" key="3">
    <source>
        <dbReference type="Proteomes" id="UP000033841"/>
    </source>
</evidence>
<feature type="non-terminal residue" evidence="2">
    <location>
        <position position="81"/>
    </location>
</feature>
<gene>
    <name evidence="2" type="ORF">UT14_C0014G0001</name>
</gene>
<proteinExistence type="predicted"/>
<protein>
    <submittedName>
        <fullName evidence="2">Uncharacterized protein</fullName>
    </submittedName>
</protein>
<dbReference type="Proteomes" id="UP000033841">
    <property type="component" value="Unassembled WGS sequence"/>
</dbReference>
<dbReference type="AlphaFoldDB" id="A0A0G0LTP1"/>